<dbReference type="SUPFAM" id="SSF53383">
    <property type="entry name" value="PLP-dependent transferases"/>
    <property type="match status" value="1"/>
</dbReference>
<dbReference type="GO" id="GO:0030170">
    <property type="term" value="F:pyridoxal phosphate binding"/>
    <property type="evidence" value="ECO:0007669"/>
    <property type="project" value="InterPro"/>
</dbReference>
<protein>
    <recommendedName>
        <fullName evidence="7">Glutamate-1-semialdehyde 2,1-aminomutase</fullName>
        <shortName evidence="7">GSA</shortName>
        <ecNumber evidence="7">5.4.3.8</ecNumber>
    </recommendedName>
    <alternativeName>
        <fullName evidence="7">Glutamate-1-semialdehyde aminotransferase</fullName>
        <shortName evidence="7">GSA-AT</shortName>
    </alternativeName>
</protein>
<dbReference type="InterPro" id="IPR049704">
    <property type="entry name" value="Aminotrans_3_PPA_site"/>
</dbReference>
<accession>A0A399E5T2</accession>
<evidence type="ECO:0000256" key="5">
    <source>
        <dbReference type="ARBA" id="ARBA00023235"/>
    </source>
</evidence>
<dbReference type="EC" id="5.4.3.8" evidence="7"/>
<reference evidence="8 9" key="1">
    <citation type="submission" date="2018-08" db="EMBL/GenBank/DDBJ databases">
        <title>Meiothermus terrae DSM 26712 genome sequencing project.</title>
        <authorList>
            <person name="Da Costa M.S."/>
            <person name="Albuquerque L."/>
            <person name="Raposo P."/>
            <person name="Froufe H.J.C."/>
            <person name="Barroso C.S."/>
            <person name="Egas C."/>
        </authorList>
    </citation>
    <scope>NUCLEOTIDE SEQUENCE [LARGE SCALE GENOMIC DNA]</scope>
    <source>
        <strain evidence="8 9">DSM 26712</strain>
    </source>
</reference>
<dbReference type="PANTHER" id="PTHR43713">
    <property type="entry name" value="GLUTAMATE-1-SEMIALDEHYDE 2,1-AMINOMUTASE"/>
    <property type="match status" value="1"/>
</dbReference>
<sequence>MTKLSHERSKALFEEAQRFIPGGVNSPVRAFRGVGGTPVFIAKARGPYLWDVDGNRYTDFVMSWGPLVLGHAPEAVVKAVQAQAELGTSYGAPTELETRLARKVAELMPGVEMLRFVSSGTEATMSALRLARAFTRRDKIVKFSGHYHGHSDMLLVQAGSGVATLGLPDSPGVPGGAAQDTLTLPFNDLGALEELFARFPGQIAAVILEPVAGNMGLVRPQPGYLEGLRRLTREHGALLIFDEVMTGFRVALGGAQAHYALEPDLTTLGKVIGGGLPVGAYGGRREIMQWVAPAGPMYQAGTLSGNPLAMAAGLATLEEWSRPGVFEAAAEAARTLVEGIAALARQAGIPLQTDQAGTMFGFFFTEEPVRDYASAKTSDVQRYAKFFHAALEHGVYLAPSQFEAGFTSAAHTPEVVAQALEGLEGAFRSMVDGG</sequence>
<comment type="similarity">
    <text evidence="3 7">Belongs to the class-III pyridoxal-phosphate-dependent aminotransferase family. HemL subfamily.</text>
</comment>
<dbReference type="RefSeq" id="WP_119316609.1">
    <property type="nucleotide sequence ID" value="NZ_QXDL01000282.1"/>
</dbReference>
<comment type="cofactor">
    <cofactor evidence="1 7">
        <name>pyridoxal 5'-phosphate</name>
        <dbReference type="ChEBI" id="CHEBI:597326"/>
    </cofactor>
</comment>
<evidence type="ECO:0000256" key="4">
    <source>
        <dbReference type="ARBA" id="ARBA00022898"/>
    </source>
</evidence>
<dbReference type="InterPro" id="IPR015422">
    <property type="entry name" value="PyrdxlP-dep_Trfase_small"/>
</dbReference>
<dbReference type="CDD" id="cd00610">
    <property type="entry name" value="OAT_like"/>
    <property type="match status" value="1"/>
</dbReference>
<dbReference type="OrthoDB" id="9807885at2"/>
<name>A0A399E5T2_9DEIN</name>
<keyword evidence="7" id="KW-0963">Cytoplasm</keyword>
<keyword evidence="9" id="KW-1185">Reference proteome</keyword>
<keyword evidence="6 7" id="KW-0627">Porphyrin biosynthesis</keyword>
<proteinExistence type="inferred from homology"/>
<evidence type="ECO:0000256" key="6">
    <source>
        <dbReference type="ARBA" id="ARBA00023244"/>
    </source>
</evidence>
<dbReference type="HAMAP" id="MF_00375">
    <property type="entry name" value="HemL_aminotrans_3"/>
    <property type="match status" value="1"/>
</dbReference>
<evidence type="ECO:0000256" key="2">
    <source>
        <dbReference type="ARBA" id="ARBA00004819"/>
    </source>
</evidence>
<evidence type="ECO:0000313" key="9">
    <source>
        <dbReference type="Proteomes" id="UP000265715"/>
    </source>
</evidence>
<evidence type="ECO:0000313" key="8">
    <source>
        <dbReference type="EMBL" id="RIH77631.1"/>
    </source>
</evidence>
<dbReference type="InterPro" id="IPR005814">
    <property type="entry name" value="Aminotrans_3"/>
</dbReference>
<feature type="modified residue" description="N6-(pyridoxal phosphate)lysine" evidence="7">
    <location>
        <position position="270"/>
    </location>
</feature>
<comment type="subunit">
    <text evidence="7">Homodimer.</text>
</comment>
<dbReference type="GO" id="GO:0006782">
    <property type="term" value="P:protoporphyrinogen IX biosynthetic process"/>
    <property type="evidence" value="ECO:0007669"/>
    <property type="project" value="UniProtKB-UniRule"/>
</dbReference>
<comment type="pathway">
    <text evidence="2">Porphyrin-containing compound metabolism; protoporphyrin-IX biosynthesis; 5-aminolevulinate from L-glutamyl-tRNA(Glu): step 2/2.</text>
</comment>
<dbReference type="UniPathway" id="UPA00251">
    <property type="reaction ID" value="UER00317"/>
</dbReference>
<dbReference type="PANTHER" id="PTHR43713:SF3">
    <property type="entry name" value="GLUTAMATE-1-SEMIALDEHYDE 2,1-AMINOMUTASE 1, CHLOROPLASTIC-RELATED"/>
    <property type="match status" value="1"/>
</dbReference>
<dbReference type="NCBIfam" id="TIGR00713">
    <property type="entry name" value="hemL"/>
    <property type="match status" value="1"/>
</dbReference>
<dbReference type="EMBL" id="QXDL01000282">
    <property type="protein sequence ID" value="RIH77631.1"/>
    <property type="molecule type" value="Genomic_DNA"/>
</dbReference>
<dbReference type="FunFam" id="3.40.640.10:FF:000021">
    <property type="entry name" value="Glutamate-1-semialdehyde 2,1-aminomutase"/>
    <property type="match status" value="1"/>
</dbReference>
<dbReference type="InterPro" id="IPR004639">
    <property type="entry name" value="4pyrrol_synth_GluAld_NH2Trfase"/>
</dbReference>
<organism evidence="8 9">
    <name type="scientific">Calidithermus terrae</name>
    <dbReference type="NCBI Taxonomy" id="1408545"/>
    <lineage>
        <taxon>Bacteria</taxon>
        <taxon>Thermotogati</taxon>
        <taxon>Deinococcota</taxon>
        <taxon>Deinococci</taxon>
        <taxon>Thermales</taxon>
        <taxon>Thermaceae</taxon>
        <taxon>Calidithermus</taxon>
    </lineage>
</organism>
<dbReference type="GO" id="GO:0008483">
    <property type="term" value="F:transaminase activity"/>
    <property type="evidence" value="ECO:0007669"/>
    <property type="project" value="InterPro"/>
</dbReference>
<dbReference type="NCBIfam" id="NF000818">
    <property type="entry name" value="PRK00062.1"/>
    <property type="match status" value="1"/>
</dbReference>
<comment type="caution">
    <text evidence="8">The sequence shown here is derived from an EMBL/GenBank/DDBJ whole genome shotgun (WGS) entry which is preliminary data.</text>
</comment>
<comment type="subcellular location">
    <subcellularLocation>
        <location evidence="7">Cytoplasm</location>
    </subcellularLocation>
</comment>
<gene>
    <name evidence="7 8" type="primary">hemL</name>
    <name evidence="8" type="ORF">Mterra_03750</name>
</gene>
<dbReference type="Proteomes" id="UP000265715">
    <property type="component" value="Unassembled WGS sequence"/>
</dbReference>
<evidence type="ECO:0000256" key="7">
    <source>
        <dbReference type="HAMAP-Rule" id="MF_00375"/>
    </source>
</evidence>
<dbReference type="Pfam" id="PF00202">
    <property type="entry name" value="Aminotran_3"/>
    <property type="match status" value="1"/>
</dbReference>
<dbReference type="Gene3D" id="3.90.1150.10">
    <property type="entry name" value="Aspartate Aminotransferase, domain 1"/>
    <property type="match status" value="1"/>
</dbReference>
<comment type="catalytic activity">
    <reaction evidence="7">
        <text>(S)-4-amino-5-oxopentanoate = 5-aminolevulinate</text>
        <dbReference type="Rhea" id="RHEA:14265"/>
        <dbReference type="ChEBI" id="CHEBI:57501"/>
        <dbReference type="ChEBI" id="CHEBI:356416"/>
        <dbReference type="EC" id="5.4.3.8"/>
    </reaction>
</comment>
<dbReference type="PROSITE" id="PS00600">
    <property type="entry name" value="AA_TRANSFER_CLASS_3"/>
    <property type="match status" value="1"/>
</dbReference>
<evidence type="ECO:0000256" key="3">
    <source>
        <dbReference type="ARBA" id="ARBA00008981"/>
    </source>
</evidence>
<evidence type="ECO:0000256" key="1">
    <source>
        <dbReference type="ARBA" id="ARBA00001933"/>
    </source>
</evidence>
<keyword evidence="5 7" id="KW-0413">Isomerase</keyword>
<dbReference type="Gene3D" id="3.40.640.10">
    <property type="entry name" value="Type I PLP-dependent aspartate aminotransferase-like (Major domain)"/>
    <property type="match status" value="1"/>
</dbReference>
<dbReference type="AlphaFoldDB" id="A0A399E5T2"/>
<dbReference type="InterPro" id="IPR015421">
    <property type="entry name" value="PyrdxlP-dep_Trfase_major"/>
</dbReference>
<keyword evidence="4 7" id="KW-0663">Pyridoxal phosphate</keyword>
<dbReference type="GO" id="GO:0005737">
    <property type="term" value="C:cytoplasm"/>
    <property type="evidence" value="ECO:0007669"/>
    <property type="project" value="UniProtKB-SubCell"/>
</dbReference>
<dbReference type="GO" id="GO:0042286">
    <property type="term" value="F:glutamate-1-semialdehyde 2,1-aminomutase activity"/>
    <property type="evidence" value="ECO:0007669"/>
    <property type="project" value="UniProtKB-UniRule"/>
</dbReference>
<dbReference type="InterPro" id="IPR015424">
    <property type="entry name" value="PyrdxlP-dep_Trfase"/>
</dbReference>